<dbReference type="InterPro" id="IPR013154">
    <property type="entry name" value="ADH-like_N"/>
</dbReference>
<evidence type="ECO:0000259" key="5">
    <source>
        <dbReference type="SMART" id="SM00829"/>
    </source>
</evidence>
<protein>
    <submittedName>
        <fullName evidence="6">Oxidoreductase, zinc-binding</fullName>
    </submittedName>
</protein>
<dbReference type="EMBL" id="AGBM01000001">
    <property type="protein sequence ID" value="EJL05656.1"/>
    <property type="molecule type" value="Genomic_DNA"/>
</dbReference>
<dbReference type="HOGENOM" id="CLU_026673_11_0_6"/>
<dbReference type="Gene3D" id="3.40.50.720">
    <property type="entry name" value="NAD(P)-binding Rossmann-like Domain"/>
    <property type="match status" value="1"/>
</dbReference>
<dbReference type="InterPro" id="IPR050129">
    <property type="entry name" value="Zn_alcohol_dh"/>
</dbReference>
<keyword evidence="3" id="KW-0560">Oxidoreductase</keyword>
<comment type="similarity">
    <text evidence="4">Belongs to the zinc-containing alcohol dehydrogenase family.</text>
</comment>
<dbReference type="eggNOG" id="COG1063">
    <property type="taxonomic scope" value="Bacteria"/>
</dbReference>
<evidence type="ECO:0000256" key="2">
    <source>
        <dbReference type="ARBA" id="ARBA00022833"/>
    </source>
</evidence>
<dbReference type="PANTHER" id="PTHR43401:SF2">
    <property type="entry name" value="L-THREONINE 3-DEHYDROGENASE"/>
    <property type="match status" value="1"/>
</dbReference>
<dbReference type="GO" id="GO:0016616">
    <property type="term" value="F:oxidoreductase activity, acting on the CH-OH group of donors, NAD or NADP as acceptor"/>
    <property type="evidence" value="ECO:0007669"/>
    <property type="project" value="UniProtKB-ARBA"/>
</dbReference>
<dbReference type="InterPro" id="IPR002328">
    <property type="entry name" value="ADH_Zn_CS"/>
</dbReference>
<dbReference type="InterPro" id="IPR036291">
    <property type="entry name" value="NAD(P)-bd_dom_sf"/>
</dbReference>
<dbReference type="SUPFAM" id="SSF50129">
    <property type="entry name" value="GroES-like"/>
    <property type="match status" value="1"/>
</dbReference>
<keyword evidence="2 4" id="KW-0862">Zinc</keyword>
<accession>J2YED4</accession>
<dbReference type="Pfam" id="PF08240">
    <property type="entry name" value="ADH_N"/>
    <property type="match status" value="1"/>
</dbReference>
<comment type="cofactor">
    <cofactor evidence="4">
        <name>Zn(2+)</name>
        <dbReference type="ChEBI" id="CHEBI:29105"/>
    </cofactor>
</comment>
<dbReference type="Gene3D" id="3.90.180.10">
    <property type="entry name" value="Medium-chain alcohol dehydrogenases, catalytic domain"/>
    <property type="match status" value="1"/>
</dbReference>
<dbReference type="AlphaFoldDB" id="J2YED4"/>
<dbReference type="GO" id="GO:0008270">
    <property type="term" value="F:zinc ion binding"/>
    <property type="evidence" value="ECO:0007669"/>
    <property type="project" value="InterPro"/>
</dbReference>
<dbReference type="PANTHER" id="PTHR43401">
    <property type="entry name" value="L-THREONINE 3-DEHYDROGENASE"/>
    <property type="match status" value="1"/>
</dbReference>
<evidence type="ECO:0000256" key="1">
    <source>
        <dbReference type="ARBA" id="ARBA00022723"/>
    </source>
</evidence>
<name>J2YED4_PSEFQ</name>
<dbReference type="InterPro" id="IPR020843">
    <property type="entry name" value="ER"/>
</dbReference>
<dbReference type="SUPFAM" id="SSF51735">
    <property type="entry name" value="NAD(P)-binding Rossmann-fold domains"/>
    <property type="match status" value="1"/>
</dbReference>
<organism evidence="6">
    <name type="scientific">Pseudomonas fluorescens (strain Q2-87)</name>
    <dbReference type="NCBI Taxonomy" id="1038922"/>
    <lineage>
        <taxon>Bacteria</taxon>
        <taxon>Pseudomonadati</taxon>
        <taxon>Pseudomonadota</taxon>
        <taxon>Gammaproteobacteria</taxon>
        <taxon>Pseudomonadales</taxon>
        <taxon>Pseudomonadaceae</taxon>
        <taxon>Pseudomonas</taxon>
    </lineage>
</organism>
<sequence length="366" mass="39844">MNEMGLTQLVGTLDQKFNRAPMGNMKAISLVSARQLGLVTHDEPSELPADGVEIDIVMSGICGTDLAVLSGREEGHEGIVRGHEAVGVVVNTGAGVTRIRKGMRVVIDPNEYCGNCEYCNSANTHLCSGGSNAGLDIAGVNKHGTFAERFITRERFVHCIPDDMTWETAVLIEPVACILNNIEQASIKAGDRVLLLGSGPMSLVAQLLLRGMGVHTRATDLNTFRIEFGRSLGLDIVHPEELECSTQDQEKFDVVIDTVGHQLETAANRVDRGGRIVLFGFNGNYKYSLPVKHFLVNAISIIAAGEYNQHFPQALRIAQRLPDLGKLVTHRYSLEAYSTAFDLLLNDPCAPTVKSVFTPNPQHLSR</sequence>
<dbReference type="RefSeq" id="WP_003179314.1">
    <property type="nucleotide sequence ID" value="NZ_CM001558.1"/>
</dbReference>
<dbReference type="InterPro" id="IPR011032">
    <property type="entry name" value="GroES-like_sf"/>
</dbReference>
<evidence type="ECO:0000256" key="4">
    <source>
        <dbReference type="RuleBase" id="RU361277"/>
    </source>
</evidence>
<dbReference type="PROSITE" id="PS00059">
    <property type="entry name" value="ADH_ZINC"/>
    <property type="match status" value="1"/>
</dbReference>
<dbReference type="InterPro" id="IPR013149">
    <property type="entry name" value="ADH-like_C"/>
</dbReference>
<evidence type="ECO:0000256" key="3">
    <source>
        <dbReference type="ARBA" id="ARBA00023002"/>
    </source>
</evidence>
<reference evidence="6" key="1">
    <citation type="journal article" date="2012" name="PLoS Genet.">
        <title>Comparative Genomics of Plant-Associated Pseudomonas spp.: Insights into Diversity and Inheritance of Traits Involved in Multitrophic Interactions.</title>
        <authorList>
            <person name="Loper J.E."/>
            <person name="Hassan K.A."/>
            <person name="Mavrodi D.V."/>
            <person name="Davis E.W.II."/>
            <person name="Lim C.K."/>
            <person name="Shaffer B.T."/>
            <person name="Elbourne L.D."/>
            <person name="Stockwell V.O."/>
            <person name="Hartney S.L."/>
            <person name="Breakwell K."/>
            <person name="Henkels M.D."/>
            <person name="Tetu S.G."/>
            <person name="Rangel L.I."/>
            <person name="Kidarsa T.A."/>
            <person name="Wilson N.L."/>
            <person name="van de Mortel J.E."/>
            <person name="Song C."/>
            <person name="Blumhagen R."/>
            <person name="Radune D."/>
            <person name="Hostetler J.B."/>
            <person name="Brinkac L.M."/>
            <person name="Durkin A.S."/>
            <person name="Kluepfel D.A."/>
            <person name="Wechter W.P."/>
            <person name="Anderson A.J."/>
            <person name="Kim Y.C."/>
            <person name="Pierson L.S.III."/>
            <person name="Pierson E.A."/>
            <person name="Lindow S.E."/>
            <person name="Kobayashi D.Y."/>
            <person name="Raaijmakers J.M."/>
            <person name="Weller D.M."/>
            <person name="Thomashow L.S."/>
            <person name="Allen A.E."/>
            <person name="Paulsen I.T."/>
        </authorList>
    </citation>
    <scope>NUCLEOTIDE SEQUENCE [LARGE SCALE GENOMIC DNA]</scope>
    <source>
        <strain evidence="6">Q2-87</strain>
    </source>
</reference>
<dbReference type="Proteomes" id="UP000007289">
    <property type="component" value="Chromosome"/>
</dbReference>
<feature type="domain" description="Enoyl reductase (ER)" evidence="5">
    <location>
        <begin position="32"/>
        <end position="329"/>
    </location>
</feature>
<keyword evidence="1 4" id="KW-0479">Metal-binding</keyword>
<evidence type="ECO:0000313" key="6">
    <source>
        <dbReference type="EMBL" id="EJL05656.1"/>
    </source>
</evidence>
<dbReference type="SMART" id="SM00829">
    <property type="entry name" value="PKS_ER"/>
    <property type="match status" value="1"/>
</dbReference>
<dbReference type="PATRIC" id="fig|1038922.3.peg.4040"/>
<gene>
    <name evidence="6" type="ORF">PflQ2_1481</name>
</gene>
<dbReference type="Pfam" id="PF00107">
    <property type="entry name" value="ADH_zinc_N"/>
    <property type="match status" value="1"/>
</dbReference>
<proteinExistence type="inferred from homology"/>
<comment type="caution">
    <text evidence="6">The sequence shown here is derived from an EMBL/GenBank/DDBJ whole genome shotgun (WGS) entry which is preliminary data.</text>
</comment>